<dbReference type="Proteomes" id="UP000561726">
    <property type="component" value="Unassembled WGS sequence"/>
</dbReference>
<evidence type="ECO:0008006" key="6">
    <source>
        <dbReference type="Google" id="ProtNLM"/>
    </source>
</evidence>
<dbReference type="EMBL" id="JPXF01000005">
    <property type="protein sequence ID" value="KGJ80832.1"/>
    <property type="molecule type" value="Genomic_DNA"/>
</dbReference>
<evidence type="ECO:0000313" key="3">
    <source>
        <dbReference type="EMBL" id="MBB5639734.1"/>
    </source>
</evidence>
<evidence type="ECO:0000313" key="5">
    <source>
        <dbReference type="Proteomes" id="UP000561726"/>
    </source>
</evidence>
<dbReference type="EMBL" id="JACHBQ010000001">
    <property type="protein sequence ID" value="MBB5639734.1"/>
    <property type="molecule type" value="Genomic_DNA"/>
</dbReference>
<reference evidence="3 5" key="2">
    <citation type="submission" date="2020-08" db="EMBL/GenBank/DDBJ databases">
        <title>Sequencing the genomes of 1000 actinobacteria strains.</title>
        <authorList>
            <person name="Klenk H.-P."/>
        </authorList>
    </citation>
    <scope>NUCLEOTIDE SEQUENCE [LARGE SCALE GENOMIC DNA]</scope>
    <source>
        <strain evidence="3 5">DSM 21065</strain>
    </source>
</reference>
<proteinExistence type="predicted"/>
<evidence type="ECO:0000313" key="4">
    <source>
        <dbReference type="Proteomes" id="UP000029864"/>
    </source>
</evidence>
<keyword evidence="4" id="KW-1185">Reference proteome</keyword>
<feature type="transmembrane region" description="Helical" evidence="1">
    <location>
        <begin position="52"/>
        <end position="80"/>
    </location>
</feature>
<sequence>MTNQNPPSTGRFERILAYMVAGVVGLSILCFIAMIAGTALGVGNNDGFSKGLWPVVITLPLFGLPLGFLLTIGLIVFVAIRRKRDSTANPS</sequence>
<accession>A0A099JT63</accession>
<dbReference type="STRING" id="1001240.GY21_02360"/>
<keyword evidence="1" id="KW-0812">Transmembrane</keyword>
<keyword evidence="1" id="KW-1133">Transmembrane helix</keyword>
<dbReference type="Proteomes" id="UP000029864">
    <property type="component" value="Unassembled WGS sequence"/>
</dbReference>
<feature type="transmembrane region" description="Helical" evidence="1">
    <location>
        <begin position="15"/>
        <end position="40"/>
    </location>
</feature>
<evidence type="ECO:0000256" key="1">
    <source>
        <dbReference type="SAM" id="Phobius"/>
    </source>
</evidence>
<gene>
    <name evidence="3" type="ORF">BJ997_000282</name>
    <name evidence="2" type="ORF">GY21_02360</name>
</gene>
<dbReference type="eggNOG" id="ENOG5031QPD">
    <property type="taxonomic scope" value="Bacteria"/>
</dbReference>
<name>A0A099JT63_9MICO</name>
<protein>
    <recommendedName>
        <fullName evidence="6">Multidrug ABC transporter ATPase</fullName>
    </recommendedName>
</protein>
<keyword evidence="1" id="KW-0472">Membrane</keyword>
<dbReference type="AlphaFoldDB" id="A0A099JT63"/>
<evidence type="ECO:0000313" key="2">
    <source>
        <dbReference type="EMBL" id="KGJ80832.1"/>
    </source>
</evidence>
<dbReference type="RefSeq" id="WP_035834954.1">
    <property type="nucleotide sequence ID" value="NZ_JACHBQ010000001.1"/>
</dbReference>
<reference evidence="2 4" key="1">
    <citation type="submission" date="2014-08" db="EMBL/GenBank/DDBJ databases">
        <authorList>
            <person name="Sisinthy S."/>
        </authorList>
    </citation>
    <scope>NUCLEOTIDE SEQUENCE [LARGE SCALE GENOMIC DNA]</scope>
    <source>
        <strain evidence="2 4">RuG17</strain>
    </source>
</reference>
<organism evidence="2 4">
    <name type="scientific">Cryobacterium roopkundense</name>
    <dbReference type="NCBI Taxonomy" id="1001240"/>
    <lineage>
        <taxon>Bacteria</taxon>
        <taxon>Bacillati</taxon>
        <taxon>Actinomycetota</taxon>
        <taxon>Actinomycetes</taxon>
        <taxon>Micrococcales</taxon>
        <taxon>Microbacteriaceae</taxon>
        <taxon>Cryobacterium</taxon>
    </lineage>
</organism>
<comment type="caution">
    <text evidence="2">The sequence shown here is derived from an EMBL/GenBank/DDBJ whole genome shotgun (WGS) entry which is preliminary data.</text>
</comment>